<feature type="domain" description="C-type lectin" evidence="2">
    <location>
        <begin position="1"/>
        <end position="110"/>
    </location>
</feature>
<evidence type="ECO:0000313" key="4">
    <source>
        <dbReference type="Proteomes" id="UP000727407"/>
    </source>
</evidence>
<dbReference type="Pfam" id="PF00059">
    <property type="entry name" value="Lectin_C"/>
    <property type="match status" value="1"/>
</dbReference>
<dbReference type="PANTHER" id="PTHR45784">
    <property type="entry name" value="C-TYPE LECTIN DOMAIN FAMILY 20 MEMBER A-RELATED"/>
    <property type="match status" value="1"/>
</dbReference>
<dbReference type="PANTHER" id="PTHR45784:SF3">
    <property type="entry name" value="C-TYPE LECTIN DOMAIN FAMILY 4 MEMBER K-LIKE-RELATED"/>
    <property type="match status" value="1"/>
</dbReference>
<dbReference type="Proteomes" id="UP000727407">
    <property type="component" value="Unassembled WGS sequence"/>
</dbReference>
<organism evidence="3 4">
    <name type="scientific">Clarias magur</name>
    <name type="common">Asian catfish</name>
    <name type="synonym">Macropteronotus magur</name>
    <dbReference type="NCBI Taxonomy" id="1594786"/>
    <lineage>
        <taxon>Eukaryota</taxon>
        <taxon>Metazoa</taxon>
        <taxon>Chordata</taxon>
        <taxon>Craniata</taxon>
        <taxon>Vertebrata</taxon>
        <taxon>Euteleostomi</taxon>
        <taxon>Actinopterygii</taxon>
        <taxon>Neopterygii</taxon>
        <taxon>Teleostei</taxon>
        <taxon>Ostariophysi</taxon>
        <taxon>Siluriformes</taxon>
        <taxon>Clariidae</taxon>
        <taxon>Clarias</taxon>
    </lineage>
</organism>
<sequence>MSLVKWSVAQNYCSELYTDLAVILSYTDWIRLNKVTASKGLTKAAWVGLYNDVNSWRWSLYDLPLKNVTYTYWYNGEPDNNNGIESCVAVRDYGMWSDYDCTLYKPFICYN</sequence>
<dbReference type="SUPFAM" id="SSF56436">
    <property type="entry name" value="C-type lectin-like"/>
    <property type="match status" value="1"/>
</dbReference>
<name>A0A8J4UAV6_CLAMG</name>
<dbReference type="PROSITE" id="PS50041">
    <property type="entry name" value="C_TYPE_LECTIN_2"/>
    <property type="match status" value="1"/>
</dbReference>
<evidence type="ECO:0000256" key="1">
    <source>
        <dbReference type="ARBA" id="ARBA00023157"/>
    </source>
</evidence>
<dbReference type="EMBL" id="QNUK01000054">
    <property type="protein sequence ID" value="KAF5904648.1"/>
    <property type="molecule type" value="Genomic_DNA"/>
</dbReference>
<comment type="caution">
    <text evidence="3">The sequence shown here is derived from an EMBL/GenBank/DDBJ whole genome shotgun (WGS) entry which is preliminary data.</text>
</comment>
<evidence type="ECO:0000259" key="2">
    <source>
        <dbReference type="PROSITE" id="PS50041"/>
    </source>
</evidence>
<dbReference type="Gene3D" id="3.10.100.10">
    <property type="entry name" value="Mannose-Binding Protein A, subunit A"/>
    <property type="match status" value="1"/>
</dbReference>
<keyword evidence="4" id="KW-1185">Reference proteome</keyword>
<dbReference type="InterPro" id="IPR001304">
    <property type="entry name" value="C-type_lectin-like"/>
</dbReference>
<evidence type="ECO:0000313" key="3">
    <source>
        <dbReference type="EMBL" id="KAF5904648.1"/>
    </source>
</evidence>
<dbReference type="InterPro" id="IPR016186">
    <property type="entry name" value="C-type_lectin-like/link_sf"/>
</dbReference>
<dbReference type="PROSITE" id="PS00615">
    <property type="entry name" value="C_TYPE_LECTIN_1"/>
    <property type="match status" value="1"/>
</dbReference>
<dbReference type="OrthoDB" id="6369810at2759"/>
<proteinExistence type="predicted"/>
<keyword evidence="1" id="KW-1015">Disulfide bond</keyword>
<dbReference type="InterPro" id="IPR016187">
    <property type="entry name" value="CTDL_fold"/>
</dbReference>
<protein>
    <submittedName>
        <fullName evidence="3">Macrophage mannose receptor 1-like</fullName>
    </submittedName>
</protein>
<keyword evidence="3" id="KW-0675">Receptor</keyword>
<dbReference type="AlphaFoldDB" id="A0A8J4UAV6"/>
<gene>
    <name evidence="3" type="ORF">DAT39_005646</name>
</gene>
<reference evidence="3" key="1">
    <citation type="submission" date="2020-07" db="EMBL/GenBank/DDBJ databases">
        <title>Clarias magur genome sequencing, assembly and annotation.</title>
        <authorList>
            <person name="Kushwaha B."/>
            <person name="Kumar R."/>
            <person name="Das P."/>
            <person name="Joshi C.G."/>
            <person name="Kumar D."/>
            <person name="Nagpure N.S."/>
            <person name="Pandey M."/>
            <person name="Agarwal S."/>
            <person name="Srivastava S."/>
            <person name="Singh M."/>
            <person name="Sahoo L."/>
            <person name="Jayasankar P."/>
            <person name="Meher P.K."/>
            <person name="Koringa P.G."/>
            <person name="Iquebal M.A."/>
            <person name="Das S.P."/>
            <person name="Bit A."/>
            <person name="Patnaik S."/>
            <person name="Patel N."/>
            <person name="Shah T.M."/>
            <person name="Hinsu A."/>
            <person name="Jena J.K."/>
        </authorList>
    </citation>
    <scope>NUCLEOTIDE SEQUENCE</scope>
    <source>
        <strain evidence="3">CIFAMagur01</strain>
        <tissue evidence="3">Testis</tissue>
    </source>
</reference>
<dbReference type="SMART" id="SM00034">
    <property type="entry name" value="CLECT"/>
    <property type="match status" value="1"/>
</dbReference>
<accession>A0A8J4UAV6</accession>
<feature type="non-terminal residue" evidence="3">
    <location>
        <position position="111"/>
    </location>
</feature>
<dbReference type="InterPro" id="IPR018378">
    <property type="entry name" value="C-type_lectin_CS"/>
</dbReference>